<accession>A0A2Z6MYJ5</accession>
<evidence type="ECO:0000313" key="4">
    <source>
        <dbReference type="EMBL" id="GAU28805.1"/>
    </source>
</evidence>
<dbReference type="OrthoDB" id="1718299at2759"/>
<dbReference type="SUPFAM" id="SSF52200">
    <property type="entry name" value="Toll/Interleukin receptor TIR domain"/>
    <property type="match status" value="1"/>
</dbReference>
<dbReference type="Proteomes" id="UP000242715">
    <property type="component" value="Unassembled WGS sequence"/>
</dbReference>
<dbReference type="FunFam" id="3.40.50.10140:FF:000007">
    <property type="entry name" value="Disease resistance protein (TIR-NBS-LRR class)"/>
    <property type="match status" value="1"/>
</dbReference>
<proteinExistence type="predicted"/>
<dbReference type="Gene3D" id="3.40.50.10140">
    <property type="entry name" value="Toll/interleukin-1 receptor homology (TIR) domain"/>
    <property type="match status" value="1"/>
</dbReference>
<evidence type="ECO:0000259" key="3">
    <source>
        <dbReference type="PROSITE" id="PS50104"/>
    </source>
</evidence>
<dbReference type="PANTHER" id="PTHR32009">
    <property type="entry name" value="TMV RESISTANCE PROTEIN N-LIKE"/>
    <property type="match status" value="1"/>
</dbReference>
<evidence type="ECO:0000256" key="2">
    <source>
        <dbReference type="SAM" id="SignalP"/>
    </source>
</evidence>
<feature type="signal peptide" evidence="2">
    <location>
        <begin position="1"/>
        <end position="28"/>
    </location>
</feature>
<feature type="domain" description="TIR" evidence="3">
    <location>
        <begin position="58"/>
        <end position="182"/>
    </location>
</feature>
<dbReference type="InterPro" id="IPR000157">
    <property type="entry name" value="TIR_dom"/>
</dbReference>
<keyword evidence="2" id="KW-0732">Signal</keyword>
<evidence type="ECO:0000256" key="1">
    <source>
        <dbReference type="ARBA" id="ARBA00023027"/>
    </source>
</evidence>
<dbReference type="AlphaFoldDB" id="A0A2Z6MYJ5"/>
<dbReference type="PROSITE" id="PS50104">
    <property type="entry name" value="TIR"/>
    <property type="match status" value="1"/>
</dbReference>
<dbReference type="GO" id="GO:0007165">
    <property type="term" value="P:signal transduction"/>
    <property type="evidence" value="ECO:0007669"/>
    <property type="project" value="InterPro"/>
</dbReference>
<dbReference type="EMBL" id="DF973380">
    <property type="protein sequence ID" value="GAU28805.1"/>
    <property type="molecule type" value="Genomic_DNA"/>
</dbReference>
<keyword evidence="5" id="KW-1185">Reference proteome</keyword>
<reference evidence="5" key="1">
    <citation type="journal article" date="2017" name="Front. Plant Sci.">
        <title>Climate Clever Clovers: New Paradigm to Reduce the Environmental Footprint of Ruminants by Breeding Low Methanogenic Forages Utilizing Haplotype Variation.</title>
        <authorList>
            <person name="Kaur P."/>
            <person name="Appels R."/>
            <person name="Bayer P.E."/>
            <person name="Keeble-Gagnere G."/>
            <person name="Wang J."/>
            <person name="Hirakawa H."/>
            <person name="Shirasawa K."/>
            <person name="Vercoe P."/>
            <person name="Stefanova K."/>
            <person name="Durmic Z."/>
            <person name="Nichols P."/>
            <person name="Revell C."/>
            <person name="Isobe S.N."/>
            <person name="Edwards D."/>
            <person name="Erskine W."/>
        </authorList>
    </citation>
    <scope>NUCLEOTIDE SEQUENCE [LARGE SCALE GENOMIC DNA]</scope>
    <source>
        <strain evidence="5">cv. Daliak</strain>
    </source>
</reference>
<protein>
    <recommendedName>
        <fullName evidence="3">TIR domain-containing protein</fullName>
    </recommendedName>
</protein>
<gene>
    <name evidence="4" type="ORF">TSUD_357910</name>
</gene>
<organism evidence="4 5">
    <name type="scientific">Trifolium subterraneum</name>
    <name type="common">Subterranean clover</name>
    <dbReference type="NCBI Taxonomy" id="3900"/>
    <lineage>
        <taxon>Eukaryota</taxon>
        <taxon>Viridiplantae</taxon>
        <taxon>Streptophyta</taxon>
        <taxon>Embryophyta</taxon>
        <taxon>Tracheophyta</taxon>
        <taxon>Spermatophyta</taxon>
        <taxon>Magnoliopsida</taxon>
        <taxon>eudicotyledons</taxon>
        <taxon>Gunneridae</taxon>
        <taxon>Pentapetalae</taxon>
        <taxon>rosids</taxon>
        <taxon>fabids</taxon>
        <taxon>Fabales</taxon>
        <taxon>Fabaceae</taxon>
        <taxon>Papilionoideae</taxon>
        <taxon>50 kb inversion clade</taxon>
        <taxon>NPAAA clade</taxon>
        <taxon>Hologalegina</taxon>
        <taxon>IRL clade</taxon>
        <taxon>Trifolieae</taxon>
        <taxon>Trifolium</taxon>
    </lineage>
</organism>
<evidence type="ECO:0000313" key="5">
    <source>
        <dbReference type="Proteomes" id="UP000242715"/>
    </source>
</evidence>
<dbReference type="InterPro" id="IPR035897">
    <property type="entry name" value="Toll_tir_struct_dom_sf"/>
</dbReference>
<keyword evidence="1" id="KW-0520">NAD</keyword>
<dbReference type="PANTHER" id="PTHR32009:SF110">
    <property type="entry name" value="DISEASE RESISTANCE PROTEIN (TIR-NBS-LRR CLASS)"/>
    <property type="match status" value="1"/>
</dbReference>
<feature type="chain" id="PRO_5016432300" description="TIR domain-containing protein" evidence="2">
    <location>
        <begin position="29"/>
        <end position="182"/>
    </location>
</feature>
<dbReference type="Pfam" id="PF01582">
    <property type="entry name" value="TIR"/>
    <property type="match status" value="1"/>
</dbReference>
<sequence length="182" mass="20755">MKNCESSSSISLFVYLSLLLISKPTGIAASITPNAISNKHYYSTYPVIFSPSSPVPEIKYDVFVSFRGADIRKNFLSHVLEALSRKQIVVFSDKKLKGGEEISELHRAIEKSFISLVIFSPNFASSRWCLDEVVKMVEYRAKYGRILMPVFYQVDPSDVRHQQGTYRDVFSQHEKSIACRRC</sequence>
<name>A0A2Z6MYJ5_TRISU</name>
<dbReference type="SMART" id="SM00255">
    <property type="entry name" value="TIR"/>
    <property type="match status" value="1"/>
</dbReference>